<dbReference type="SMART" id="SM00448">
    <property type="entry name" value="REC"/>
    <property type="match status" value="1"/>
</dbReference>
<dbReference type="InterPro" id="IPR018062">
    <property type="entry name" value="HTH_AraC-typ_CS"/>
</dbReference>
<evidence type="ECO:0000256" key="6">
    <source>
        <dbReference type="ARBA" id="ARBA00023125"/>
    </source>
</evidence>
<evidence type="ECO:0000256" key="2">
    <source>
        <dbReference type="ARBA" id="ARBA00022490"/>
    </source>
</evidence>
<evidence type="ECO:0000256" key="3">
    <source>
        <dbReference type="ARBA" id="ARBA00022553"/>
    </source>
</evidence>
<dbReference type="OrthoDB" id="342399at2"/>
<feature type="domain" description="HTH araC/xylS-type" evidence="9">
    <location>
        <begin position="145"/>
        <end position="246"/>
    </location>
</feature>
<dbReference type="GO" id="GO:0003700">
    <property type="term" value="F:DNA-binding transcription factor activity"/>
    <property type="evidence" value="ECO:0007669"/>
    <property type="project" value="InterPro"/>
</dbReference>
<keyword evidence="3 8" id="KW-0597">Phosphoprotein</keyword>
<evidence type="ECO:0008006" key="13">
    <source>
        <dbReference type="Google" id="ProtNLM"/>
    </source>
</evidence>
<evidence type="ECO:0000259" key="9">
    <source>
        <dbReference type="PROSITE" id="PS01124"/>
    </source>
</evidence>
<dbReference type="InterPro" id="IPR001789">
    <property type="entry name" value="Sig_transdc_resp-reg_receiver"/>
</dbReference>
<evidence type="ECO:0000313" key="11">
    <source>
        <dbReference type="EMBL" id="RST92825.1"/>
    </source>
</evidence>
<dbReference type="Pfam" id="PF12833">
    <property type="entry name" value="HTH_18"/>
    <property type="match status" value="1"/>
</dbReference>
<comment type="caution">
    <text evidence="11">The sequence shown here is derived from an EMBL/GenBank/DDBJ whole genome shotgun (WGS) entry which is preliminary data.</text>
</comment>
<evidence type="ECO:0000256" key="8">
    <source>
        <dbReference type="PROSITE-ProRule" id="PRU00169"/>
    </source>
</evidence>
<dbReference type="Proteomes" id="UP000288490">
    <property type="component" value="Unassembled WGS sequence"/>
</dbReference>
<keyword evidence="2" id="KW-0963">Cytoplasm</keyword>
<dbReference type="Pfam" id="PF00072">
    <property type="entry name" value="Response_reg"/>
    <property type="match status" value="1"/>
</dbReference>
<evidence type="ECO:0000313" key="12">
    <source>
        <dbReference type="Proteomes" id="UP000288490"/>
    </source>
</evidence>
<dbReference type="Gene3D" id="3.40.50.2300">
    <property type="match status" value="1"/>
</dbReference>
<dbReference type="InterPro" id="IPR011006">
    <property type="entry name" value="CheY-like_superfamily"/>
</dbReference>
<organism evidence="11 12">
    <name type="scientific">Vagococcus bubulae</name>
    <dbReference type="NCBI Taxonomy" id="1977868"/>
    <lineage>
        <taxon>Bacteria</taxon>
        <taxon>Bacillati</taxon>
        <taxon>Bacillota</taxon>
        <taxon>Bacilli</taxon>
        <taxon>Lactobacillales</taxon>
        <taxon>Enterococcaceae</taxon>
        <taxon>Vagococcus</taxon>
    </lineage>
</organism>
<dbReference type="GO" id="GO:0005737">
    <property type="term" value="C:cytoplasm"/>
    <property type="evidence" value="ECO:0007669"/>
    <property type="project" value="UniProtKB-SubCell"/>
</dbReference>
<feature type="domain" description="Response regulatory" evidence="10">
    <location>
        <begin position="2"/>
        <end position="120"/>
    </location>
</feature>
<dbReference type="PANTHER" id="PTHR42713:SF3">
    <property type="entry name" value="TRANSCRIPTIONAL REGULATORY PROTEIN HPTR"/>
    <property type="match status" value="1"/>
</dbReference>
<evidence type="ECO:0000256" key="7">
    <source>
        <dbReference type="ARBA" id="ARBA00023163"/>
    </source>
</evidence>
<dbReference type="EMBL" id="NGJT01000014">
    <property type="protein sequence ID" value="RST92825.1"/>
    <property type="molecule type" value="Genomic_DNA"/>
</dbReference>
<evidence type="ECO:0000256" key="5">
    <source>
        <dbReference type="ARBA" id="ARBA00023015"/>
    </source>
</evidence>
<dbReference type="PROSITE" id="PS50110">
    <property type="entry name" value="RESPONSE_REGULATORY"/>
    <property type="match status" value="1"/>
</dbReference>
<dbReference type="GO" id="GO:0043565">
    <property type="term" value="F:sequence-specific DNA binding"/>
    <property type="evidence" value="ECO:0007669"/>
    <property type="project" value="InterPro"/>
</dbReference>
<keyword evidence="7" id="KW-0804">Transcription</keyword>
<dbReference type="SUPFAM" id="SSF52172">
    <property type="entry name" value="CheY-like"/>
    <property type="match status" value="1"/>
</dbReference>
<reference evidence="11 12" key="1">
    <citation type="submission" date="2017-05" db="EMBL/GenBank/DDBJ databases">
        <title>Vagococcus spp. assemblies.</title>
        <authorList>
            <person name="Gulvik C.A."/>
        </authorList>
    </citation>
    <scope>NUCLEOTIDE SEQUENCE [LARGE SCALE GENOMIC DNA]</scope>
    <source>
        <strain evidence="11 12">SS1994</strain>
    </source>
</reference>
<feature type="modified residue" description="4-aspartylphosphate" evidence="8">
    <location>
        <position position="55"/>
    </location>
</feature>
<keyword evidence="6" id="KW-0238">DNA-binding</keyword>
<keyword evidence="12" id="KW-1185">Reference proteome</keyword>
<name>A0A429ZGM1_9ENTE</name>
<dbReference type="InterPro" id="IPR051552">
    <property type="entry name" value="HptR"/>
</dbReference>
<dbReference type="GO" id="GO:0000160">
    <property type="term" value="P:phosphorelay signal transduction system"/>
    <property type="evidence" value="ECO:0007669"/>
    <property type="project" value="UniProtKB-KW"/>
</dbReference>
<proteinExistence type="predicted"/>
<evidence type="ECO:0000256" key="4">
    <source>
        <dbReference type="ARBA" id="ARBA00023012"/>
    </source>
</evidence>
<evidence type="ECO:0000259" key="10">
    <source>
        <dbReference type="PROSITE" id="PS50110"/>
    </source>
</evidence>
<dbReference type="Gene3D" id="1.10.10.60">
    <property type="entry name" value="Homeodomain-like"/>
    <property type="match status" value="2"/>
</dbReference>
<protein>
    <recommendedName>
        <fullName evidence="13">DNA-binding response regulator</fullName>
    </recommendedName>
</protein>
<evidence type="ECO:0000256" key="1">
    <source>
        <dbReference type="ARBA" id="ARBA00004496"/>
    </source>
</evidence>
<comment type="subcellular location">
    <subcellularLocation>
        <location evidence="1">Cytoplasm</location>
    </subcellularLocation>
</comment>
<dbReference type="PROSITE" id="PS00041">
    <property type="entry name" value="HTH_ARAC_FAMILY_1"/>
    <property type="match status" value="1"/>
</dbReference>
<dbReference type="InterPro" id="IPR018060">
    <property type="entry name" value="HTH_AraC"/>
</dbReference>
<dbReference type="AlphaFoldDB" id="A0A429ZGM1"/>
<dbReference type="RefSeq" id="WP_125957969.1">
    <property type="nucleotide sequence ID" value="NZ_JAQEJV010000014.1"/>
</dbReference>
<dbReference type="SMART" id="SM00342">
    <property type="entry name" value="HTH_ARAC"/>
    <property type="match status" value="1"/>
</dbReference>
<dbReference type="InterPro" id="IPR009057">
    <property type="entry name" value="Homeodomain-like_sf"/>
</dbReference>
<keyword evidence="4" id="KW-0902">Two-component regulatory system</keyword>
<dbReference type="CDD" id="cd17536">
    <property type="entry name" value="REC_YesN-like"/>
    <property type="match status" value="1"/>
</dbReference>
<accession>A0A429ZGM1</accession>
<sequence length="254" mass="29181">MDILLIDDEPVFRKGLAHIIQQHSIEFKHIFQADCGHEALSIIQNEKNISVALVDINLPDMNGLALAKKLMALFPSIIIVIISGYDDFNFTRQAIQLQVFDYLLKPVAPSDITYLLNKIDNKLIDETSQKKTFKNEDIKLSPLCLNAIDIIKERYSDNTLSLAFVSKELFVDSSYLSKQLKKQTGKSFSDYLTDYRLNKAKELLQQTTINLSIQEVSTKVGYANPHYFSRLFKLHENLSPTEFKEKHFKNQTVF</sequence>
<keyword evidence="5" id="KW-0805">Transcription regulation</keyword>
<dbReference type="SUPFAM" id="SSF46689">
    <property type="entry name" value="Homeodomain-like"/>
    <property type="match status" value="1"/>
</dbReference>
<dbReference type="PANTHER" id="PTHR42713">
    <property type="entry name" value="HISTIDINE KINASE-RELATED"/>
    <property type="match status" value="1"/>
</dbReference>
<dbReference type="PROSITE" id="PS01124">
    <property type="entry name" value="HTH_ARAC_FAMILY_2"/>
    <property type="match status" value="1"/>
</dbReference>
<gene>
    <name evidence="11" type="ORF">CBF36_08215</name>
</gene>